<name>A0A484ZLV5_9GAMM</name>
<dbReference type="SUPFAM" id="SSF54427">
    <property type="entry name" value="NTF2-like"/>
    <property type="match status" value="1"/>
</dbReference>
<protein>
    <recommendedName>
        <fullName evidence="3">SnoaL-like domain-containing protein</fullName>
    </recommendedName>
</protein>
<reference evidence="1 2" key="1">
    <citation type="submission" date="2019-03" db="EMBL/GenBank/DDBJ databases">
        <authorList>
            <consortium name="Pathogen Informatics"/>
        </authorList>
    </citation>
    <scope>NUCLEOTIDE SEQUENCE [LARGE SCALE GENOMIC DNA]</scope>
    <source>
        <strain evidence="1 2">NCTC12282</strain>
    </source>
</reference>
<gene>
    <name evidence="1" type="ORF">NCTC12282_03636</name>
</gene>
<evidence type="ECO:0008006" key="3">
    <source>
        <dbReference type="Google" id="ProtNLM"/>
    </source>
</evidence>
<dbReference type="Gene3D" id="3.10.450.50">
    <property type="match status" value="1"/>
</dbReference>
<dbReference type="InterPro" id="IPR032710">
    <property type="entry name" value="NTF2-like_dom_sf"/>
</dbReference>
<dbReference type="Proteomes" id="UP000373449">
    <property type="component" value="Unassembled WGS sequence"/>
</dbReference>
<evidence type="ECO:0000313" key="1">
    <source>
        <dbReference type="EMBL" id="VFS49175.1"/>
    </source>
</evidence>
<dbReference type="RefSeq" id="WP_227659939.1">
    <property type="nucleotide sequence ID" value="NZ_CAADJA010000002.1"/>
</dbReference>
<organism evidence="1 2">
    <name type="scientific">Budvicia aquatica</name>
    <dbReference type="NCBI Taxonomy" id="82979"/>
    <lineage>
        <taxon>Bacteria</taxon>
        <taxon>Pseudomonadati</taxon>
        <taxon>Pseudomonadota</taxon>
        <taxon>Gammaproteobacteria</taxon>
        <taxon>Enterobacterales</taxon>
        <taxon>Budviciaceae</taxon>
        <taxon>Budvicia</taxon>
    </lineage>
</organism>
<proteinExistence type="predicted"/>
<sequence length="82" mass="9490">MDSREILLARFSHLYASLDESSLTLLPEVYHREIHFIDPVGEHRGLSALDTYFRKLLGNLNSCCFILTEVQHTTHQEASICW</sequence>
<accession>A0A484ZLV5</accession>
<dbReference type="EMBL" id="CAADJA010000002">
    <property type="protein sequence ID" value="VFS49175.1"/>
    <property type="molecule type" value="Genomic_DNA"/>
</dbReference>
<dbReference type="AlphaFoldDB" id="A0A484ZLV5"/>
<evidence type="ECO:0000313" key="2">
    <source>
        <dbReference type="Proteomes" id="UP000373449"/>
    </source>
</evidence>